<feature type="domain" description="Ribosome maturation factor RimP C-terminal" evidence="5">
    <location>
        <begin position="86"/>
        <end position="151"/>
    </location>
</feature>
<dbReference type="Gene3D" id="3.30.300.70">
    <property type="entry name" value="RimP-like superfamily, N-terminal"/>
    <property type="match status" value="1"/>
</dbReference>
<dbReference type="GO" id="GO:0006412">
    <property type="term" value="P:translation"/>
    <property type="evidence" value="ECO:0007669"/>
    <property type="project" value="TreeGrafter"/>
</dbReference>
<keyword evidence="1 3" id="KW-0963">Cytoplasm</keyword>
<evidence type="ECO:0000313" key="7">
    <source>
        <dbReference type="Proteomes" id="UP000275461"/>
    </source>
</evidence>
<dbReference type="NCBIfam" id="NF000927">
    <property type="entry name" value="PRK00092.1-1"/>
    <property type="match status" value="1"/>
</dbReference>
<gene>
    <name evidence="3" type="primary">rimP</name>
    <name evidence="6" type="ORF">DFR31_0717</name>
</gene>
<accession>A0A498CC61</accession>
<dbReference type="FunFam" id="3.30.300.70:FF:000001">
    <property type="entry name" value="Ribosome maturation factor RimP"/>
    <property type="match status" value="1"/>
</dbReference>
<proteinExistence type="inferred from homology"/>
<dbReference type="SUPFAM" id="SSF74942">
    <property type="entry name" value="YhbC-like, C-terminal domain"/>
    <property type="match status" value="1"/>
</dbReference>
<dbReference type="PANTHER" id="PTHR33867">
    <property type="entry name" value="RIBOSOME MATURATION FACTOR RIMP"/>
    <property type="match status" value="1"/>
</dbReference>
<dbReference type="InterPro" id="IPR035956">
    <property type="entry name" value="RimP_N_sf"/>
</dbReference>
<comment type="similarity">
    <text evidence="3">Belongs to the RimP family.</text>
</comment>
<feature type="domain" description="Ribosome maturation factor RimP N-terminal" evidence="4">
    <location>
        <begin position="11"/>
        <end position="83"/>
    </location>
</feature>
<dbReference type="Gene3D" id="2.30.30.180">
    <property type="entry name" value="Ribosome maturation factor RimP, C-terminal domain"/>
    <property type="match status" value="1"/>
</dbReference>
<dbReference type="InterPro" id="IPR028998">
    <property type="entry name" value="RimP_C"/>
</dbReference>
<dbReference type="Pfam" id="PF17384">
    <property type="entry name" value="DUF150_C"/>
    <property type="match status" value="1"/>
</dbReference>
<reference evidence="6 7" key="1">
    <citation type="submission" date="2018-10" db="EMBL/GenBank/DDBJ databases">
        <title>Genomic Encyclopedia of Type Strains, Phase IV (KMG-IV): sequencing the most valuable type-strain genomes for metagenomic binning, comparative biology and taxonomic classification.</title>
        <authorList>
            <person name="Goeker M."/>
        </authorList>
    </citation>
    <scope>NUCLEOTIDE SEQUENCE [LARGE SCALE GENOMIC DNA]</scope>
    <source>
        <strain evidence="6 7">DSM 12769</strain>
    </source>
</reference>
<dbReference type="SUPFAM" id="SSF75420">
    <property type="entry name" value="YhbC-like, N-terminal domain"/>
    <property type="match status" value="1"/>
</dbReference>
<evidence type="ECO:0000256" key="2">
    <source>
        <dbReference type="ARBA" id="ARBA00022517"/>
    </source>
</evidence>
<dbReference type="GO" id="GO:0005829">
    <property type="term" value="C:cytosol"/>
    <property type="evidence" value="ECO:0007669"/>
    <property type="project" value="TreeGrafter"/>
</dbReference>
<comment type="function">
    <text evidence="3">Required for maturation of 30S ribosomal subunits.</text>
</comment>
<evidence type="ECO:0000259" key="5">
    <source>
        <dbReference type="Pfam" id="PF17384"/>
    </source>
</evidence>
<comment type="subcellular location">
    <subcellularLocation>
        <location evidence="3">Cytoplasm</location>
    </subcellularLocation>
</comment>
<dbReference type="InterPro" id="IPR028989">
    <property type="entry name" value="RimP_N"/>
</dbReference>
<dbReference type="InterPro" id="IPR003728">
    <property type="entry name" value="Ribosome_maturation_RimP"/>
</dbReference>
<dbReference type="CDD" id="cd01734">
    <property type="entry name" value="YlxS_C"/>
    <property type="match status" value="1"/>
</dbReference>
<sequence length="152" mass="16755">MAATEDTLYALIDPLLGGMGYELVGIEYGGPPGKRLLRIYIDSPNGITLEDCETCSRQISAVLDVEDPIPGEFTLEISSPGLDRPIFKASDYDRFAGERIKIRLSTTWEGRRRFKGVLAGLHDEGVRVVEEPGGEVIIPLDLIEKARLILEP</sequence>
<evidence type="ECO:0000256" key="1">
    <source>
        <dbReference type="ARBA" id="ARBA00022490"/>
    </source>
</evidence>
<dbReference type="OrthoDB" id="9805006at2"/>
<dbReference type="RefSeq" id="WP_121441267.1">
    <property type="nucleotide sequence ID" value="NZ_RCDA01000001.1"/>
</dbReference>
<dbReference type="Pfam" id="PF02576">
    <property type="entry name" value="RimP_N"/>
    <property type="match status" value="1"/>
</dbReference>
<name>A0A498CC61_9GAMM</name>
<evidence type="ECO:0000256" key="3">
    <source>
        <dbReference type="HAMAP-Rule" id="MF_01077"/>
    </source>
</evidence>
<keyword evidence="2 3" id="KW-0690">Ribosome biogenesis</keyword>
<dbReference type="HAMAP" id="MF_01077">
    <property type="entry name" value="RimP"/>
    <property type="match status" value="1"/>
</dbReference>
<evidence type="ECO:0000259" key="4">
    <source>
        <dbReference type="Pfam" id="PF02576"/>
    </source>
</evidence>
<evidence type="ECO:0000313" key="6">
    <source>
        <dbReference type="EMBL" id="RLK50810.1"/>
    </source>
</evidence>
<comment type="caution">
    <text evidence="6">The sequence shown here is derived from an EMBL/GenBank/DDBJ whole genome shotgun (WGS) entry which is preliminary data.</text>
</comment>
<dbReference type="GO" id="GO:0000028">
    <property type="term" value="P:ribosomal small subunit assembly"/>
    <property type="evidence" value="ECO:0007669"/>
    <property type="project" value="TreeGrafter"/>
</dbReference>
<protein>
    <recommendedName>
        <fullName evidence="3">Ribosome maturation factor RimP</fullName>
    </recommendedName>
</protein>
<dbReference type="Proteomes" id="UP000275461">
    <property type="component" value="Unassembled WGS sequence"/>
</dbReference>
<dbReference type="EMBL" id="RCDA01000001">
    <property type="protein sequence ID" value="RLK50810.1"/>
    <property type="molecule type" value="Genomic_DNA"/>
</dbReference>
<dbReference type="AlphaFoldDB" id="A0A498CC61"/>
<keyword evidence="7" id="KW-1185">Reference proteome</keyword>
<organism evidence="6 7">
    <name type="scientific">Alkalispirillum mobile</name>
    <dbReference type="NCBI Taxonomy" id="85925"/>
    <lineage>
        <taxon>Bacteria</taxon>
        <taxon>Pseudomonadati</taxon>
        <taxon>Pseudomonadota</taxon>
        <taxon>Gammaproteobacteria</taxon>
        <taxon>Chromatiales</taxon>
        <taxon>Ectothiorhodospiraceae</taxon>
        <taxon>Alkalispirillum</taxon>
    </lineage>
</organism>
<dbReference type="PANTHER" id="PTHR33867:SF1">
    <property type="entry name" value="RIBOSOME MATURATION FACTOR RIMP"/>
    <property type="match status" value="1"/>
</dbReference>
<dbReference type="InterPro" id="IPR036847">
    <property type="entry name" value="RimP_C_sf"/>
</dbReference>